<dbReference type="SMART" id="SM00382">
    <property type="entry name" value="AAA"/>
    <property type="match status" value="1"/>
</dbReference>
<keyword evidence="3 5" id="KW-0067">ATP-binding</keyword>
<reference evidence="5" key="1">
    <citation type="submission" date="2018-10" db="EMBL/GenBank/DDBJ databases">
        <authorList>
            <person name="Plewniak F."/>
        </authorList>
    </citation>
    <scope>NUCLEOTIDE SEQUENCE</scope>
</reference>
<evidence type="ECO:0000256" key="3">
    <source>
        <dbReference type="ARBA" id="ARBA00022840"/>
    </source>
</evidence>
<evidence type="ECO:0000313" key="5">
    <source>
        <dbReference type="EMBL" id="VAY88960.1"/>
    </source>
</evidence>
<name>A0A3P3ZQ63_9ZZZZ</name>
<dbReference type="SUPFAM" id="SSF52540">
    <property type="entry name" value="P-loop containing nucleoside triphosphate hydrolases"/>
    <property type="match status" value="1"/>
</dbReference>
<proteinExistence type="predicted"/>
<dbReference type="CDD" id="cd03261">
    <property type="entry name" value="ABC_Org_Solvent_Resistant"/>
    <property type="match status" value="1"/>
</dbReference>
<dbReference type="Gene3D" id="3.40.50.300">
    <property type="entry name" value="P-loop containing nucleotide triphosphate hydrolases"/>
    <property type="match status" value="1"/>
</dbReference>
<dbReference type="EC" id="3.6.3.-" evidence="5"/>
<sequence length="268" mass="29472">MSQALIEIEDLHFSYGARPLLKGISFSIQEGKISAILGTSGSGKSTLLRLVGGQLRPQRGAVRYCGQVVHEMSDRELYTMRRELGMMFQMGGLFSDLSVFENIAFPLREHTRLAPRQIRDLVLMKLQAVGLRGARDLMPAELSGGMVRRVCLARAVALDPTLAIYDEPFAGLDPISLNAVARLIRELNDSTGITSIVVTYDVSESLKVVDDIFLLSEGVVVSQGTPSSLSQNTQDAYAYQFIHAEADGPVPFQWPAPPLEQDFRPSLF</sequence>
<evidence type="ECO:0000259" key="4">
    <source>
        <dbReference type="PROSITE" id="PS50893"/>
    </source>
</evidence>
<keyword evidence="5" id="KW-0378">Hydrolase</keyword>
<dbReference type="GO" id="GO:0016887">
    <property type="term" value="F:ATP hydrolysis activity"/>
    <property type="evidence" value="ECO:0007669"/>
    <property type="project" value="InterPro"/>
</dbReference>
<dbReference type="GO" id="GO:0005524">
    <property type="term" value="F:ATP binding"/>
    <property type="evidence" value="ECO:0007669"/>
    <property type="project" value="UniProtKB-KW"/>
</dbReference>
<keyword evidence="2" id="KW-0547">Nucleotide-binding</keyword>
<dbReference type="PANTHER" id="PTHR43023">
    <property type="entry name" value="PROTEIN TRIGALACTOSYLDIACYLGLYCEROL 3, CHLOROPLASTIC"/>
    <property type="match status" value="1"/>
</dbReference>
<dbReference type="PROSITE" id="PS50893">
    <property type="entry name" value="ABC_TRANSPORTER_2"/>
    <property type="match status" value="1"/>
</dbReference>
<protein>
    <submittedName>
        <fullName evidence="5">Intermembrane phospholipid transport system ATP-binding protein MlaF</fullName>
        <ecNumber evidence="5">3.6.3.-</ecNumber>
    </submittedName>
</protein>
<organism evidence="5">
    <name type="scientific">mine drainage metagenome</name>
    <dbReference type="NCBI Taxonomy" id="410659"/>
    <lineage>
        <taxon>unclassified sequences</taxon>
        <taxon>metagenomes</taxon>
        <taxon>ecological metagenomes</taxon>
    </lineage>
</organism>
<dbReference type="InterPro" id="IPR003593">
    <property type="entry name" value="AAA+_ATPase"/>
</dbReference>
<dbReference type="AlphaFoldDB" id="A0A3P3ZQ63"/>
<dbReference type="PANTHER" id="PTHR43023:SF6">
    <property type="entry name" value="INTERMEMBRANE PHOSPHOLIPID TRANSPORT SYSTEM ATP-BINDING PROTEIN MLAF"/>
    <property type="match status" value="1"/>
</dbReference>
<keyword evidence="1" id="KW-0813">Transport</keyword>
<accession>A0A3P3ZQ63</accession>
<dbReference type="InterPro" id="IPR003439">
    <property type="entry name" value="ABC_transporter-like_ATP-bd"/>
</dbReference>
<dbReference type="EMBL" id="UOYP01000396">
    <property type="protein sequence ID" value="VAY88960.1"/>
    <property type="molecule type" value="Genomic_DNA"/>
</dbReference>
<feature type="domain" description="ABC transporter" evidence="4">
    <location>
        <begin position="6"/>
        <end position="242"/>
    </location>
</feature>
<dbReference type="Pfam" id="PF00005">
    <property type="entry name" value="ABC_tran"/>
    <property type="match status" value="1"/>
</dbReference>
<gene>
    <name evidence="5" type="primary">mlaF</name>
    <name evidence="5" type="ORF">CARN8_4550004</name>
</gene>
<dbReference type="InterPro" id="IPR027417">
    <property type="entry name" value="P-loop_NTPase"/>
</dbReference>
<evidence type="ECO:0000256" key="1">
    <source>
        <dbReference type="ARBA" id="ARBA00022448"/>
    </source>
</evidence>
<evidence type="ECO:0000256" key="2">
    <source>
        <dbReference type="ARBA" id="ARBA00022741"/>
    </source>
</evidence>